<proteinExistence type="predicted"/>
<dbReference type="Proteomes" id="UP000002058">
    <property type="component" value="Unassembled WGS sequence"/>
</dbReference>
<feature type="region of interest" description="Disordered" evidence="1">
    <location>
        <begin position="38"/>
        <end position="66"/>
    </location>
</feature>
<reference evidence="3" key="1">
    <citation type="journal article" date="2009" name="Genome Res.">
        <title>Comparative genomic analyses of the human fungal pathogens Coccidioides and their relatives.</title>
        <authorList>
            <person name="Sharpton T.J."/>
            <person name="Stajich J.E."/>
            <person name="Rounsley S.D."/>
            <person name="Gardner M.J."/>
            <person name="Wortman J.R."/>
            <person name="Jordar V.S."/>
            <person name="Maiti R."/>
            <person name="Kodira C.D."/>
            <person name="Neafsey D.E."/>
            <person name="Zeng Q."/>
            <person name="Hung C.-Y."/>
            <person name="McMahan C."/>
            <person name="Muszewska A."/>
            <person name="Grynberg M."/>
            <person name="Mandel M.A."/>
            <person name="Kellner E.M."/>
            <person name="Barker B.M."/>
            <person name="Galgiani J.N."/>
            <person name="Orbach M.J."/>
            <person name="Kirkland T.N."/>
            <person name="Cole G.T."/>
            <person name="Henn M.R."/>
            <person name="Birren B.W."/>
            <person name="Taylor J.W."/>
        </authorList>
    </citation>
    <scope>NUCLEOTIDE SEQUENCE [LARGE SCALE GENOMIC DNA]</scope>
    <source>
        <strain evidence="3">UAMH 1704</strain>
    </source>
</reference>
<feature type="region of interest" description="Disordered" evidence="1">
    <location>
        <begin position="1"/>
        <end position="24"/>
    </location>
</feature>
<dbReference type="HOGENOM" id="CLU_042165_0_0_1"/>
<evidence type="ECO:0000313" key="3">
    <source>
        <dbReference type="Proteomes" id="UP000002058"/>
    </source>
</evidence>
<accession>C4JW30</accession>
<dbReference type="eggNOG" id="ENOG502T3R7">
    <property type="taxonomic scope" value="Eukaryota"/>
</dbReference>
<evidence type="ECO:0000313" key="2">
    <source>
        <dbReference type="EMBL" id="EEP81907.1"/>
    </source>
</evidence>
<dbReference type="EMBL" id="CH476618">
    <property type="protein sequence ID" value="EEP81907.1"/>
    <property type="molecule type" value="Genomic_DNA"/>
</dbReference>
<evidence type="ECO:0000256" key="1">
    <source>
        <dbReference type="SAM" id="MobiDB-lite"/>
    </source>
</evidence>
<sequence length="471" mass="53375">MSSASSMGSNDSYILPSTTYDGPRSVRVFWPEKYGAIEHTTESGPQPLEEPAPAAQGNPVSTHGYLGAEKRNEVVSTYQEPSPSFEERKSRRRQTIVEACSKVYGIAKVVLEIQMAVGAVIDSTPTGIKFYIDRVENIMAHKSCSKLLGAVEDLYYATYATLNIEIKNVELCEGFHFDIRSLAPNNKFNAKECLPEPSHLRLIFQACKDYLASDNIRHPLHREIIRRKQAEYVYQTVKMSRQAGHVPENEEAFRQYIQNMVTNPESPYCRQWTGLCPIYDAAPAMVLGTLSEKYLSVLAKEEKREQIKFKKQTAERHSTDSAHEEWRHITSNREAAYAMLHGMPVGEYRRQEGKMALSAYVKENLCICFGYCECSRRCTLKGGRKCPCSSRLSVICDAHNVDEKECFIEKCADIAAAVFDRLSAVRRGASVFQMATELDMRLDRFHEAVVEYRQQSEKASSDDGSKRRSDF</sequence>
<keyword evidence="3" id="KW-1185">Reference proteome</keyword>
<feature type="compositionally biased region" description="Low complexity" evidence="1">
    <location>
        <begin position="45"/>
        <end position="56"/>
    </location>
</feature>
<dbReference type="KEGG" id="ure:UREG_06772"/>
<dbReference type="InParanoid" id="C4JW30"/>
<dbReference type="RefSeq" id="XP_002583805.1">
    <property type="nucleotide sequence ID" value="XM_002583759.1"/>
</dbReference>
<protein>
    <submittedName>
        <fullName evidence="2">Uncharacterized protein</fullName>
    </submittedName>
</protein>
<feature type="compositionally biased region" description="Low complexity" evidence="1">
    <location>
        <begin position="1"/>
        <end position="12"/>
    </location>
</feature>
<organism evidence="2 3">
    <name type="scientific">Uncinocarpus reesii (strain UAMH 1704)</name>
    <dbReference type="NCBI Taxonomy" id="336963"/>
    <lineage>
        <taxon>Eukaryota</taxon>
        <taxon>Fungi</taxon>
        <taxon>Dikarya</taxon>
        <taxon>Ascomycota</taxon>
        <taxon>Pezizomycotina</taxon>
        <taxon>Eurotiomycetes</taxon>
        <taxon>Eurotiomycetidae</taxon>
        <taxon>Onygenales</taxon>
        <taxon>Onygenaceae</taxon>
        <taxon>Uncinocarpus</taxon>
    </lineage>
</organism>
<name>C4JW30_UNCRE</name>
<gene>
    <name evidence="2" type="ORF">UREG_06772</name>
</gene>
<dbReference type="GeneID" id="8442960"/>
<dbReference type="AlphaFoldDB" id="C4JW30"/>
<dbReference type="OMA" id="TDIKFHI"/>
<dbReference type="VEuPathDB" id="FungiDB:UREG_06772"/>
<dbReference type="OrthoDB" id="4158501at2759"/>